<evidence type="ECO:0000313" key="4">
    <source>
        <dbReference type="Proteomes" id="UP000481043"/>
    </source>
</evidence>
<evidence type="ECO:0000259" key="2">
    <source>
        <dbReference type="Pfam" id="PF08241"/>
    </source>
</evidence>
<evidence type="ECO:0000313" key="3">
    <source>
        <dbReference type="EMBL" id="NEY73576.1"/>
    </source>
</evidence>
<dbReference type="Pfam" id="PF08241">
    <property type="entry name" value="Methyltransf_11"/>
    <property type="match status" value="1"/>
</dbReference>
<dbReference type="GO" id="GO:0003838">
    <property type="term" value="F:sterol 24-C-methyltransferase activity"/>
    <property type="evidence" value="ECO:0007669"/>
    <property type="project" value="TreeGrafter"/>
</dbReference>
<keyword evidence="4" id="KW-1185">Reference proteome</keyword>
<dbReference type="SUPFAM" id="SSF53335">
    <property type="entry name" value="S-adenosyl-L-methionine-dependent methyltransferases"/>
    <property type="match status" value="1"/>
</dbReference>
<dbReference type="RefSeq" id="WP_163181259.1">
    <property type="nucleotide sequence ID" value="NZ_JAAIWM010000008.1"/>
</dbReference>
<accession>A0A6M0QB44</accession>
<keyword evidence="3" id="KW-0489">Methyltransferase</keyword>
<dbReference type="GO" id="GO:0032259">
    <property type="term" value="P:methylation"/>
    <property type="evidence" value="ECO:0007669"/>
    <property type="project" value="UniProtKB-KW"/>
</dbReference>
<dbReference type="EMBL" id="JAAIWM010000008">
    <property type="protein sequence ID" value="NEY73576.1"/>
    <property type="molecule type" value="Genomic_DNA"/>
</dbReference>
<dbReference type="InterPro" id="IPR050447">
    <property type="entry name" value="Erg6_SMT_methyltransf"/>
</dbReference>
<dbReference type="Proteomes" id="UP000481043">
    <property type="component" value="Unassembled WGS sequence"/>
</dbReference>
<dbReference type="GO" id="GO:0006696">
    <property type="term" value="P:ergosterol biosynthetic process"/>
    <property type="evidence" value="ECO:0007669"/>
    <property type="project" value="TreeGrafter"/>
</dbReference>
<dbReference type="CDD" id="cd02440">
    <property type="entry name" value="AdoMet_MTases"/>
    <property type="match status" value="1"/>
</dbReference>
<dbReference type="PANTHER" id="PTHR44068">
    <property type="entry name" value="ZGC:194242"/>
    <property type="match status" value="1"/>
</dbReference>
<dbReference type="AlphaFoldDB" id="A0A6M0QB44"/>
<sequence length="236" mass="26424">MENKIDVNPFLEVDLPRAWGPATFDMALPLVDALNIKPGMRILEVGGGSGQIATTLAKHWDVSVVTLEPWAESNEIQLYAASQGVENKVLQLKIKAQNLPFADHSFDAIFSIGSFEMIGDERPKALSEMIRVAKPGASIGIAEPMCLPVEMPSELVDLDREFKLGFQECFSTLEWNENLFINQGLAIKESYYFKEAYQWWLKYRDQGLISEAEQTLITKDKGQWISLGLVVGKKKA</sequence>
<protein>
    <submittedName>
        <fullName evidence="3">Methyltransferase domain-containing protein</fullName>
    </submittedName>
</protein>
<comment type="caution">
    <text evidence="3">The sequence shown here is derived from an EMBL/GenBank/DDBJ whole genome shotgun (WGS) entry which is preliminary data.</text>
</comment>
<feature type="domain" description="Methyltransferase type 11" evidence="2">
    <location>
        <begin position="43"/>
        <end position="138"/>
    </location>
</feature>
<organism evidence="3 4">
    <name type="scientific">Bacillus mesophilus</name>
    <dbReference type="NCBI Taxonomy" id="1808955"/>
    <lineage>
        <taxon>Bacteria</taxon>
        <taxon>Bacillati</taxon>
        <taxon>Bacillota</taxon>
        <taxon>Bacilli</taxon>
        <taxon>Bacillales</taxon>
        <taxon>Bacillaceae</taxon>
        <taxon>Bacillus</taxon>
    </lineage>
</organism>
<reference evidence="3 4" key="1">
    <citation type="submission" date="2020-02" db="EMBL/GenBank/DDBJ databases">
        <title>Bacillus aquiflavi sp. nov., isolated from yellow water of strong flavor Chinese baijiu in Yibin region of China.</title>
        <authorList>
            <person name="Xie J."/>
        </authorList>
    </citation>
    <scope>NUCLEOTIDE SEQUENCE [LARGE SCALE GENOMIC DNA]</scope>
    <source>
        <strain evidence="3 4">SA4</strain>
    </source>
</reference>
<dbReference type="Gene3D" id="3.40.50.150">
    <property type="entry name" value="Vaccinia Virus protein VP39"/>
    <property type="match status" value="1"/>
</dbReference>
<dbReference type="InterPro" id="IPR029063">
    <property type="entry name" value="SAM-dependent_MTases_sf"/>
</dbReference>
<dbReference type="PANTHER" id="PTHR44068:SF4">
    <property type="entry name" value="S-ADENOSYL-METHIONINE-STEROL-C-METHYLTRANSFERAS (AFU_ORTHOLOGUE AFUA_4G09190)"/>
    <property type="match status" value="1"/>
</dbReference>
<keyword evidence="1 3" id="KW-0808">Transferase</keyword>
<dbReference type="InterPro" id="IPR013216">
    <property type="entry name" value="Methyltransf_11"/>
</dbReference>
<proteinExistence type="predicted"/>
<gene>
    <name evidence="3" type="ORF">G4D63_17815</name>
</gene>
<name>A0A6M0QB44_9BACI</name>
<evidence type="ECO:0000256" key="1">
    <source>
        <dbReference type="ARBA" id="ARBA00022679"/>
    </source>
</evidence>